<sequence>METIVYFSARCVICLASITPTICLAWVGRQIGGLAWYLDRRHRKVAVDNISAAFPKMKATEVVDLAKQNFQRLGETYACILKTGGMNAEQIKNILSIEGYERIEEIFANDKDARVVLSIGHYGNFELFSWIVLGAPSGQVATTYRALRQPKLNKLLFQLRAASGCLYFERRTEGDQLKEAINSPHIMLGLLADQNAGEGGLWLPVFGRETSVSPAPAVLAKRYNCRLFHSACFRTSAGRWKIELGPEIPVSENGQRRSTEAITRDIIAVQEKTIRRDPANWFWVHNRWKPRQEEAR</sequence>
<name>A0A382C7H0_9ZZZZ</name>
<dbReference type="CDD" id="cd07984">
    <property type="entry name" value="LPLAT_LABLAT-like"/>
    <property type="match status" value="1"/>
</dbReference>
<evidence type="ECO:0000256" key="5">
    <source>
        <dbReference type="ARBA" id="ARBA00023136"/>
    </source>
</evidence>
<protein>
    <recommendedName>
        <fullName evidence="8">Lipid A biosynthesis lauroyl acyltransferase</fullName>
    </recommendedName>
</protein>
<dbReference type="InterPro" id="IPR004960">
    <property type="entry name" value="LipA_acyltrans"/>
</dbReference>
<dbReference type="AlphaFoldDB" id="A0A382C7H0"/>
<dbReference type="GO" id="GO:0008610">
    <property type="term" value="P:lipid biosynthetic process"/>
    <property type="evidence" value="ECO:0007669"/>
    <property type="project" value="UniProtKB-ARBA"/>
</dbReference>
<dbReference type="Pfam" id="PF03279">
    <property type="entry name" value="Lip_A_acyltrans"/>
    <property type="match status" value="1"/>
</dbReference>
<evidence type="ECO:0000256" key="6">
    <source>
        <dbReference type="ARBA" id="ARBA00023315"/>
    </source>
</evidence>
<organism evidence="7">
    <name type="scientific">marine metagenome</name>
    <dbReference type="NCBI Taxonomy" id="408172"/>
    <lineage>
        <taxon>unclassified sequences</taxon>
        <taxon>metagenomes</taxon>
        <taxon>ecological metagenomes</taxon>
    </lineage>
</organism>
<evidence type="ECO:0000256" key="1">
    <source>
        <dbReference type="ARBA" id="ARBA00004533"/>
    </source>
</evidence>
<evidence type="ECO:0000256" key="4">
    <source>
        <dbReference type="ARBA" id="ARBA00022679"/>
    </source>
</evidence>
<dbReference type="PANTHER" id="PTHR30606">
    <property type="entry name" value="LIPID A BIOSYNTHESIS LAUROYL ACYLTRANSFERASE"/>
    <property type="match status" value="1"/>
</dbReference>
<dbReference type="EMBL" id="UINC01033056">
    <property type="protein sequence ID" value="SVB21732.1"/>
    <property type="molecule type" value="Genomic_DNA"/>
</dbReference>
<reference evidence="7" key="1">
    <citation type="submission" date="2018-05" db="EMBL/GenBank/DDBJ databases">
        <authorList>
            <person name="Lanie J.A."/>
            <person name="Ng W.-L."/>
            <person name="Kazmierczak K.M."/>
            <person name="Andrzejewski T.M."/>
            <person name="Davidsen T.M."/>
            <person name="Wayne K.J."/>
            <person name="Tettelin H."/>
            <person name="Glass J.I."/>
            <person name="Rusch D."/>
            <person name="Podicherti R."/>
            <person name="Tsui H.-C.T."/>
            <person name="Winkler M.E."/>
        </authorList>
    </citation>
    <scope>NUCLEOTIDE SEQUENCE</scope>
</reference>
<dbReference type="GO" id="GO:0016746">
    <property type="term" value="F:acyltransferase activity"/>
    <property type="evidence" value="ECO:0007669"/>
    <property type="project" value="UniProtKB-KW"/>
</dbReference>
<keyword evidence="5" id="KW-0472">Membrane</keyword>
<dbReference type="PANTHER" id="PTHR30606:SF10">
    <property type="entry name" value="PHOSPHATIDYLINOSITOL MANNOSIDE ACYLTRANSFERASE"/>
    <property type="match status" value="1"/>
</dbReference>
<evidence type="ECO:0000256" key="2">
    <source>
        <dbReference type="ARBA" id="ARBA00022475"/>
    </source>
</evidence>
<proteinExistence type="predicted"/>
<dbReference type="GO" id="GO:0005886">
    <property type="term" value="C:plasma membrane"/>
    <property type="evidence" value="ECO:0007669"/>
    <property type="project" value="UniProtKB-SubCell"/>
</dbReference>
<dbReference type="GO" id="GO:1901137">
    <property type="term" value="P:carbohydrate derivative biosynthetic process"/>
    <property type="evidence" value="ECO:0007669"/>
    <property type="project" value="UniProtKB-ARBA"/>
</dbReference>
<comment type="subcellular location">
    <subcellularLocation>
        <location evidence="1">Cell inner membrane</location>
    </subcellularLocation>
</comment>
<keyword evidence="3" id="KW-0997">Cell inner membrane</keyword>
<evidence type="ECO:0000313" key="7">
    <source>
        <dbReference type="EMBL" id="SVB21732.1"/>
    </source>
</evidence>
<evidence type="ECO:0008006" key="8">
    <source>
        <dbReference type="Google" id="ProtNLM"/>
    </source>
</evidence>
<keyword evidence="6" id="KW-0012">Acyltransferase</keyword>
<gene>
    <name evidence="7" type="ORF">METZ01_LOCUS174586</name>
</gene>
<keyword evidence="4" id="KW-0808">Transferase</keyword>
<keyword evidence="2" id="KW-1003">Cell membrane</keyword>
<evidence type="ECO:0000256" key="3">
    <source>
        <dbReference type="ARBA" id="ARBA00022519"/>
    </source>
</evidence>
<accession>A0A382C7H0</accession>